<organism evidence="1 2">
    <name type="scientific">Paenibacillus illinoisensis</name>
    <dbReference type="NCBI Taxonomy" id="59845"/>
    <lineage>
        <taxon>Bacteria</taxon>
        <taxon>Bacillati</taxon>
        <taxon>Bacillota</taxon>
        <taxon>Bacilli</taxon>
        <taxon>Bacillales</taxon>
        <taxon>Paenibacillaceae</taxon>
        <taxon>Paenibacillus</taxon>
    </lineage>
</organism>
<dbReference type="Proteomes" id="UP000247459">
    <property type="component" value="Unassembled WGS sequence"/>
</dbReference>
<evidence type="ECO:0000313" key="1">
    <source>
        <dbReference type="EMBL" id="PYY28313.1"/>
    </source>
</evidence>
<dbReference type="RefSeq" id="WP_181429843.1">
    <property type="nucleotide sequence ID" value="NZ_PRLG01000020.1"/>
</dbReference>
<protein>
    <submittedName>
        <fullName evidence="1">Uncharacterized protein</fullName>
    </submittedName>
</protein>
<proteinExistence type="predicted"/>
<name>A0A2W0C6F4_9BACL</name>
<dbReference type="EMBL" id="PRLG01000020">
    <property type="protein sequence ID" value="PYY28313.1"/>
    <property type="molecule type" value="Genomic_DNA"/>
</dbReference>
<dbReference type="AlphaFoldDB" id="A0A2W0C6F4"/>
<evidence type="ECO:0000313" key="2">
    <source>
        <dbReference type="Proteomes" id="UP000247459"/>
    </source>
</evidence>
<comment type="caution">
    <text evidence="1">The sequence shown here is derived from an EMBL/GenBank/DDBJ whole genome shotgun (WGS) entry which is preliminary data.</text>
</comment>
<gene>
    <name evidence="1" type="ORF">PIL02S_03464</name>
</gene>
<reference evidence="1 2" key="1">
    <citation type="submission" date="2018-01" db="EMBL/GenBank/DDBJ databases">
        <title>Genome sequence of the PGP bacterium Paenibacillus illinoisensis E3.</title>
        <authorList>
            <person name="Rolli E."/>
            <person name="Marasco R."/>
            <person name="Bessem C."/>
            <person name="Michoud G."/>
            <person name="Gaiarsa S."/>
            <person name="Borin S."/>
            <person name="Daffonchio D."/>
        </authorList>
    </citation>
    <scope>NUCLEOTIDE SEQUENCE [LARGE SCALE GENOMIC DNA]</scope>
    <source>
        <strain evidence="1 2">E3</strain>
    </source>
</reference>
<accession>A0A2W0C6F4</accession>
<sequence>MYQVVVVEKIFGKIEVNTYGFPTEVQRDIFKELCEEDDVIIITREEVAV</sequence>